<comment type="caution">
    <text evidence="2">The sequence shown here is derived from an EMBL/GenBank/DDBJ whole genome shotgun (WGS) entry which is preliminary data.</text>
</comment>
<gene>
    <name evidence="2" type="ORF">TH25_04875</name>
</gene>
<dbReference type="InterPro" id="IPR036390">
    <property type="entry name" value="WH_DNA-bd_sf"/>
</dbReference>
<evidence type="ECO:0000313" key="2">
    <source>
        <dbReference type="EMBL" id="RCK52389.1"/>
    </source>
</evidence>
<dbReference type="RefSeq" id="WP_114087271.1">
    <property type="nucleotide sequence ID" value="NZ_JPWH01000003.1"/>
</dbReference>
<dbReference type="Gene3D" id="1.10.10.10">
    <property type="entry name" value="Winged helix-like DNA-binding domain superfamily/Winged helix DNA-binding domain"/>
    <property type="match status" value="1"/>
</dbReference>
<evidence type="ECO:0000313" key="3">
    <source>
        <dbReference type="Proteomes" id="UP000252517"/>
    </source>
</evidence>
<dbReference type="PANTHER" id="PTHR33164">
    <property type="entry name" value="TRANSCRIPTIONAL REGULATOR, MARR FAMILY"/>
    <property type="match status" value="1"/>
</dbReference>
<dbReference type="Proteomes" id="UP000252517">
    <property type="component" value="Unassembled WGS sequence"/>
</dbReference>
<protein>
    <submittedName>
        <fullName evidence="2">Transcriptional regulator</fullName>
    </submittedName>
</protein>
<sequence>MPDMTIGETLHTLLHAYKRALRQAYQQADIPLAISHIRTLKGINAVPDCTPLALSTRTKHDKGQLARLLKDLLAENLIEKHPHPDDKRSNILRLTPKGYQMIKRIKEVEEIAASRMAAGLSPDEITDFNRLANIMSANLAE</sequence>
<dbReference type="GO" id="GO:0003700">
    <property type="term" value="F:DNA-binding transcription factor activity"/>
    <property type="evidence" value="ECO:0007669"/>
    <property type="project" value="InterPro"/>
</dbReference>
<dbReference type="EMBL" id="JPWH01000003">
    <property type="protein sequence ID" value="RCK52389.1"/>
    <property type="molecule type" value="Genomic_DNA"/>
</dbReference>
<dbReference type="PANTHER" id="PTHR33164:SF57">
    <property type="entry name" value="MARR-FAMILY TRANSCRIPTIONAL REGULATOR"/>
    <property type="match status" value="1"/>
</dbReference>
<evidence type="ECO:0000259" key="1">
    <source>
        <dbReference type="PROSITE" id="PS50995"/>
    </source>
</evidence>
<name>A0A367XG49_9PROT</name>
<dbReference type="GO" id="GO:0006950">
    <property type="term" value="P:response to stress"/>
    <property type="evidence" value="ECO:0007669"/>
    <property type="project" value="TreeGrafter"/>
</dbReference>
<dbReference type="InterPro" id="IPR039422">
    <property type="entry name" value="MarR/SlyA-like"/>
</dbReference>
<dbReference type="AlphaFoldDB" id="A0A367XG49"/>
<dbReference type="Pfam" id="PF12802">
    <property type="entry name" value="MarR_2"/>
    <property type="match status" value="1"/>
</dbReference>
<dbReference type="SUPFAM" id="SSF46785">
    <property type="entry name" value="Winged helix' DNA-binding domain"/>
    <property type="match status" value="1"/>
</dbReference>
<accession>A0A367XG49</accession>
<proteinExistence type="predicted"/>
<reference evidence="2 3" key="1">
    <citation type="submission" date="2014-07" db="EMBL/GenBank/DDBJ databases">
        <title>Draft genome sequence of Thalassospira profundimaris S25-3-2.</title>
        <authorList>
            <person name="Lai Q."/>
            <person name="Shao Z."/>
        </authorList>
    </citation>
    <scope>NUCLEOTIDE SEQUENCE [LARGE SCALE GENOMIC DNA]</scope>
    <source>
        <strain evidence="2 3">S25-3-2</strain>
    </source>
</reference>
<dbReference type="PROSITE" id="PS50995">
    <property type="entry name" value="HTH_MARR_2"/>
    <property type="match status" value="1"/>
</dbReference>
<feature type="domain" description="HTH marR-type" evidence="1">
    <location>
        <begin position="7"/>
        <end position="137"/>
    </location>
</feature>
<dbReference type="InterPro" id="IPR036388">
    <property type="entry name" value="WH-like_DNA-bd_sf"/>
</dbReference>
<organism evidence="2 3">
    <name type="scientific">Thalassospira profundimaris</name>
    <dbReference type="NCBI Taxonomy" id="502049"/>
    <lineage>
        <taxon>Bacteria</taxon>
        <taxon>Pseudomonadati</taxon>
        <taxon>Pseudomonadota</taxon>
        <taxon>Alphaproteobacteria</taxon>
        <taxon>Rhodospirillales</taxon>
        <taxon>Thalassospiraceae</taxon>
        <taxon>Thalassospira</taxon>
    </lineage>
</organism>
<dbReference type="SMART" id="SM00347">
    <property type="entry name" value="HTH_MARR"/>
    <property type="match status" value="1"/>
</dbReference>
<dbReference type="OrthoDB" id="511972at2"/>
<dbReference type="InterPro" id="IPR000835">
    <property type="entry name" value="HTH_MarR-typ"/>
</dbReference>